<evidence type="ECO:0000313" key="1">
    <source>
        <dbReference type="EMBL" id="BDS05143.1"/>
    </source>
</evidence>
<protein>
    <submittedName>
        <fullName evidence="1">Uncharacterized protein</fullName>
    </submittedName>
</protein>
<reference evidence="1" key="1">
    <citation type="submission" date="2024-07" db="EMBL/GenBank/DDBJ databases">
        <title>Complete genome sequence of Verrucomicrobiaceae bacterium NT6N.</title>
        <authorList>
            <person name="Huang C."/>
            <person name="Takami H."/>
            <person name="Hamasaki K."/>
        </authorList>
    </citation>
    <scope>NUCLEOTIDE SEQUENCE</scope>
    <source>
        <strain evidence="1">NT6N</strain>
    </source>
</reference>
<dbReference type="AlphaFoldDB" id="A0AAT9FGP2"/>
<accession>A0AAT9FGP2</accession>
<name>A0AAT9FGP2_9BACT</name>
<sequence>MELLITYDDQTEAENAEKLIVGKKRLASDRDDNEVIYRLFGEPSWTNFFKLGMYELPLLKDLVDLKRAGKPYDSEKHQAILTSLQFLETTYGLKIPEQWR</sequence>
<organism evidence="1">
    <name type="scientific">Oceaniferula spumae</name>
    <dbReference type="NCBI Taxonomy" id="2979115"/>
    <lineage>
        <taxon>Bacteria</taxon>
        <taxon>Pseudomonadati</taxon>
        <taxon>Verrucomicrobiota</taxon>
        <taxon>Verrucomicrobiia</taxon>
        <taxon>Verrucomicrobiales</taxon>
        <taxon>Verrucomicrobiaceae</taxon>
        <taxon>Oceaniferula</taxon>
    </lineage>
</organism>
<proteinExistence type="predicted"/>
<gene>
    <name evidence="1" type="ORF">NT6N_01830</name>
</gene>
<dbReference type="EMBL" id="AP026866">
    <property type="protein sequence ID" value="BDS05143.1"/>
    <property type="molecule type" value="Genomic_DNA"/>
</dbReference>
<dbReference type="KEGG" id="osu:NT6N_01830"/>